<dbReference type="EMBL" id="JAHBCL010000011">
    <property type="protein sequence ID" value="MBS7526595.1"/>
    <property type="molecule type" value="Genomic_DNA"/>
</dbReference>
<proteinExistence type="predicted"/>
<dbReference type="Gene3D" id="2.60.40.1220">
    <property type="match status" value="3"/>
</dbReference>
<evidence type="ECO:0000313" key="6">
    <source>
        <dbReference type="Proteomes" id="UP000746471"/>
    </source>
</evidence>
<dbReference type="RefSeq" id="WP_213236453.1">
    <property type="nucleotide sequence ID" value="NZ_JAHBCL010000011.1"/>
</dbReference>
<feature type="signal peptide" evidence="3">
    <location>
        <begin position="1"/>
        <end position="22"/>
    </location>
</feature>
<gene>
    <name evidence="5" type="ORF">KHM83_07895</name>
</gene>
<keyword evidence="6" id="KW-1185">Reference proteome</keyword>
<protein>
    <submittedName>
        <fullName evidence="5">Ig-like domain-containing protein</fullName>
    </submittedName>
</protein>
<keyword evidence="2" id="KW-0677">Repeat</keyword>
<evidence type="ECO:0000256" key="3">
    <source>
        <dbReference type="SAM" id="SignalP"/>
    </source>
</evidence>
<dbReference type="InterPro" id="IPR014755">
    <property type="entry name" value="Cu-Rt/internalin_Ig-like"/>
</dbReference>
<evidence type="ECO:0000259" key="4">
    <source>
        <dbReference type="PROSITE" id="PS51272"/>
    </source>
</evidence>
<accession>A0ABS5PN56</accession>
<dbReference type="PROSITE" id="PS51272">
    <property type="entry name" value="SLH"/>
    <property type="match status" value="1"/>
</dbReference>
<dbReference type="InterPro" id="IPR032812">
    <property type="entry name" value="SbsA_Ig"/>
</dbReference>
<dbReference type="Proteomes" id="UP000746471">
    <property type="component" value="Unassembled WGS sequence"/>
</dbReference>
<evidence type="ECO:0000256" key="2">
    <source>
        <dbReference type="ARBA" id="ARBA00022737"/>
    </source>
</evidence>
<dbReference type="Pfam" id="PF13205">
    <property type="entry name" value="Big_5"/>
    <property type="match status" value="1"/>
</dbReference>
<feature type="domain" description="SLH" evidence="4">
    <location>
        <begin position="73"/>
        <end position="136"/>
    </location>
</feature>
<sequence length="975" mass="104430">MKRVLSLVLALVLVLGMMPTFAAGETGADSLYENGFISGANGDLMVDKSLTRAEMAVVLSELFGVKEAAASYAVPANFSDVNDHWAKSYIAYGQAAGWFGGYPDGTYKPEGVVSGNELAAFVLNALGYQGDYDFAEAIDYAATMGIEVPASTELTRGEAFESVWSTVNTPVKGSDVALGVSLGKIEPPVVAPTDLEVVSVKANNLVQVEVVFNQPVDEDTAEDTDNYDWDDNDTQDVIDAALQEDGETVILTLGTGTTITAMGQQDKDTLTISNVLTEDESVEIDDTDVDVTWLDQDLPTIEDVEVVGVSTIKVTFSEPMDPANVDKGSFEAKDGKYYIKDVTGQKNNTEWLVELYTSLTTGELPFEVKTDAKDYAGFTVIGKSFTLDVVEDSTAPTVVGYTDADLNGITLIWSEDVELVDGTAGNYYHTNSNNPVNGPVVAADIDGNELTMDFTTNELPEGTAYVYVLEDSVRDLWKNKNDQQMIKVEVTVDTTAPKLDDVDVDEEDTLILTFSEDIDKNSIDKSDFTVLDSDGDEISTKLSSAKLTDTDEITLIFADDLDGGDYTLVIEDLEDLAENEIEATSVGFTVTDLTAPVITGITAQFYQTNVGTVAAPIYDYVVRVNFPESMATDGEYSIEDMTKYVITSGGKDYIVDDISDAEIDVVSDGKAVEITFNSKDAKFALSTADADKIEVARVADEAGNYSAALSSGAKTLKYSNGDTVKITSVELTDVDTIEVSFDQELTTFEAADIMFFASAASTTAIDPESIDTDLDDDGFTVATYVFPDEFASDATNAYYRTAAGTATEPLESTNDYGNYIKLYGASAANLKVVDSCAPALAILAGTDEDDDVQLTTGMAYNYTTGVMSANANTDVIVMTFTETLDSSYIAKGMFDVSGFDADEITSVGLDPTSKKIVIVLDSSDGNASEGTTISLNGSISDNVDSIATKPDGSALSDSTDLITTLETEVYKYTNE</sequence>
<dbReference type="InterPro" id="IPR001119">
    <property type="entry name" value="SLH_dom"/>
</dbReference>
<comment type="caution">
    <text evidence="5">The sequence shown here is derived from an EMBL/GenBank/DDBJ whole genome shotgun (WGS) entry which is preliminary data.</text>
</comment>
<name>A0ABS5PN56_9FIRM</name>
<evidence type="ECO:0000313" key="5">
    <source>
        <dbReference type="EMBL" id="MBS7526595.1"/>
    </source>
</evidence>
<dbReference type="Pfam" id="PF00395">
    <property type="entry name" value="SLH"/>
    <property type="match status" value="1"/>
</dbReference>
<feature type="chain" id="PRO_5046151146" evidence="3">
    <location>
        <begin position="23"/>
        <end position="975"/>
    </location>
</feature>
<reference evidence="5 6" key="1">
    <citation type="submission" date="2021-05" db="EMBL/GenBank/DDBJ databases">
        <title>Fusibacter ferrireducens sp. nov., an anaerobic, sulfur- and Fe-reducing bacterium isolated from the mangrove sediment.</title>
        <authorList>
            <person name="Qiu D."/>
        </authorList>
    </citation>
    <scope>NUCLEOTIDE SEQUENCE [LARGE SCALE GENOMIC DNA]</scope>
    <source>
        <strain evidence="5 6">DSM 12116</strain>
    </source>
</reference>
<evidence type="ECO:0000256" key="1">
    <source>
        <dbReference type="ARBA" id="ARBA00022729"/>
    </source>
</evidence>
<keyword evidence="1 3" id="KW-0732">Signal</keyword>
<organism evidence="5 6">
    <name type="scientific">Fusibacter paucivorans</name>
    <dbReference type="NCBI Taxonomy" id="76009"/>
    <lineage>
        <taxon>Bacteria</taxon>
        <taxon>Bacillati</taxon>
        <taxon>Bacillota</taxon>
        <taxon>Clostridia</taxon>
        <taxon>Eubacteriales</taxon>
        <taxon>Eubacteriales Family XII. Incertae Sedis</taxon>
        <taxon>Fusibacter</taxon>
    </lineage>
</organism>